<proteinExistence type="predicted"/>
<dbReference type="GO" id="GO:0005762">
    <property type="term" value="C:mitochondrial large ribosomal subunit"/>
    <property type="evidence" value="ECO:0007669"/>
    <property type="project" value="Ensembl"/>
</dbReference>
<keyword evidence="2" id="KW-1185">Reference proteome</keyword>
<accession>A0A8D0H5H7</accession>
<organism evidence="1 2">
    <name type="scientific">Sphenodon punctatus</name>
    <name type="common">Tuatara</name>
    <name type="synonym">Hatteria punctata</name>
    <dbReference type="NCBI Taxonomy" id="8508"/>
    <lineage>
        <taxon>Eukaryota</taxon>
        <taxon>Metazoa</taxon>
        <taxon>Chordata</taxon>
        <taxon>Craniata</taxon>
        <taxon>Vertebrata</taxon>
        <taxon>Euteleostomi</taxon>
        <taxon>Lepidosauria</taxon>
        <taxon>Sphenodontia</taxon>
        <taxon>Sphenodontidae</taxon>
        <taxon>Sphenodon</taxon>
    </lineage>
</organism>
<dbReference type="GO" id="GO:0032543">
    <property type="term" value="P:mitochondrial translation"/>
    <property type="evidence" value="ECO:0007669"/>
    <property type="project" value="TreeGrafter"/>
</dbReference>
<reference evidence="1" key="2">
    <citation type="submission" date="2025-09" db="UniProtKB">
        <authorList>
            <consortium name="Ensembl"/>
        </authorList>
    </citation>
    <scope>IDENTIFICATION</scope>
</reference>
<dbReference type="OMA" id="QEFGHAA"/>
<sequence length="104" mass="12623">MFLTLALLRNGVPGRQWIGKHRRPRRVTLLMKQNVIKRLEIEAENEYWLSQPFMTREKEYCHNTERRFAKFEVIKSQGRLKFPEHKYAADHLDQLNVTRKWTPT</sequence>
<evidence type="ECO:0000313" key="1">
    <source>
        <dbReference type="Ensembl" id="ENSSPUP00000018778.1"/>
    </source>
</evidence>
<dbReference type="GeneTree" id="ENSGT00390000008171"/>
<dbReference type="PANTHER" id="PTHR14520:SF4">
    <property type="entry name" value="LARGE RIBOSOMAL SUBUNIT PROTEIN ML63"/>
    <property type="match status" value="1"/>
</dbReference>
<dbReference type="GO" id="GO:0003735">
    <property type="term" value="F:structural constituent of ribosome"/>
    <property type="evidence" value="ECO:0007669"/>
    <property type="project" value="Ensembl"/>
</dbReference>
<gene>
    <name evidence="1" type="primary">MRPL57</name>
</gene>
<protein>
    <submittedName>
        <fullName evidence="1">Mitochondrial ribosomal protein L57</fullName>
    </submittedName>
</protein>
<dbReference type="AlphaFoldDB" id="A0A8D0H5H7"/>
<dbReference type="Pfam" id="PF14978">
    <property type="entry name" value="MRP-63"/>
    <property type="match status" value="1"/>
</dbReference>
<name>A0A8D0H5H7_SPHPU</name>
<dbReference type="InterPro" id="IPR016576">
    <property type="entry name" value="Ribosomal_mL63"/>
</dbReference>
<dbReference type="PANTHER" id="PTHR14520">
    <property type="entry name" value="MITOCHONDRIAL RIBOSOMAL PROTEIN 63"/>
    <property type="match status" value="1"/>
</dbReference>
<evidence type="ECO:0000313" key="2">
    <source>
        <dbReference type="Proteomes" id="UP000694392"/>
    </source>
</evidence>
<reference evidence="1" key="1">
    <citation type="submission" date="2025-08" db="UniProtKB">
        <authorList>
            <consortium name="Ensembl"/>
        </authorList>
    </citation>
    <scope>IDENTIFICATION</scope>
</reference>
<dbReference type="Proteomes" id="UP000694392">
    <property type="component" value="Unplaced"/>
</dbReference>
<dbReference type="Ensembl" id="ENSSPUT00000020003.1">
    <property type="protein sequence ID" value="ENSSPUP00000018778.1"/>
    <property type="gene ID" value="ENSSPUG00000014485.1"/>
</dbReference>